<evidence type="ECO:0000256" key="1">
    <source>
        <dbReference type="ARBA" id="ARBA00002178"/>
    </source>
</evidence>
<comment type="subcellular location">
    <subcellularLocation>
        <location evidence="3">Membrane</location>
    </subcellularLocation>
</comment>
<sequence length="488" mass="54620">MSKNNHSAETDHLSVTADRPSKGDLGSGPVGKGDGGDRNIISLSDPNASFSYTTSTIEGLEGLNFTVTVHGARIINPQNGHTTNNIEVDGKGNSVDYKKNNVQNNQLELPIPYNNKLARDRDLGRLTSRIRKDYFDLKNNKARVSIYNGHYIHTVTFDDAGNVQNISEEYIEKTYNRYSKGIPNEKKDRLEEVKRFAILGYKTEPSNILDYNVKIKEYEFIFTLNKLGFIEKFSKKIIKASQYESRQLNAFYKDLNIEQDEKKENLAKLMVVNAYQSYPQNKKFIQDAEKEALMGAADIITNTGEKISKHLGEKYKTIANEIASDLRNFQGKKLRSLSDALKMMEKINRNPNIKIKQADRVVLANAVRHVDTKILSENFQRLGKSFGVLGKVLSVEKLREKAAIGFETGNWKPLMLEVEAMIISGYATGIAISIAISFISSIASFLAIGALPTTLAIIATIMLISYLASLIDDKVVDKINNLLIPEAH</sequence>
<comment type="function">
    <text evidence="1">This colicin is a channel-forming colicin. This class of transmembrane toxins depolarize the cytoplasmic membrane, leading to dissipation of cellular energy.</text>
</comment>
<evidence type="ECO:0000256" key="9">
    <source>
        <dbReference type="ARBA" id="ARBA00023048"/>
    </source>
</evidence>
<keyword evidence="10 12" id="KW-0472">Membrane</keyword>
<dbReference type="EMBL" id="ABKSPD020000023">
    <property type="protein sequence ID" value="EKW9778057.1"/>
    <property type="molecule type" value="Genomic_DNA"/>
</dbReference>
<dbReference type="Gene3D" id="1.10.490.30">
    <property type="entry name" value="Colicin"/>
    <property type="match status" value="1"/>
</dbReference>
<proteinExistence type="inferred from homology"/>
<name>A0A218N480_PROMI</name>
<evidence type="ECO:0000313" key="15">
    <source>
        <dbReference type="EMBL" id="EKW9778057.1"/>
    </source>
</evidence>
<dbReference type="Pfam" id="PF01024">
    <property type="entry name" value="Colicin"/>
    <property type="match status" value="1"/>
</dbReference>
<evidence type="ECO:0000256" key="3">
    <source>
        <dbReference type="ARBA" id="ARBA00004370"/>
    </source>
</evidence>
<keyword evidence="9" id="KW-0078">Bacteriocin</keyword>
<protein>
    <submittedName>
        <fullName evidence="14 15">Colicin</fullName>
    </submittedName>
</protein>
<keyword evidence="5" id="KW-0929">Antimicrobial</keyword>
<keyword evidence="8" id="KW-0044">Antibiotic</keyword>
<feature type="transmembrane region" description="Helical" evidence="12">
    <location>
        <begin position="445"/>
        <end position="468"/>
    </location>
</feature>
<evidence type="ECO:0000256" key="10">
    <source>
        <dbReference type="ARBA" id="ARBA00023136"/>
    </source>
</evidence>
<feature type="compositionally biased region" description="Basic and acidic residues" evidence="11">
    <location>
        <begin position="1"/>
        <end position="12"/>
    </location>
</feature>
<dbReference type="SUPFAM" id="SSF56837">
    <property type="entry name" value="Colicin"/>
    <property type="match status" value="1"/>
</dbReference>
<evidence type="ECO:0000256" key="5">
    <source>
        <dbReference type="ARBA" id="ARBA00022529"/>
    </source>
</evidence>
<evidence type="ECO:0000256" key="8">
    <source>
        <dbReference type="ARBA" id="ARBA00023022"/>
    </source>
</evidence>
<comment type="similarity">
    <text evidence="4">Belongs to the channel forming colicin family.</text>
</comment>
<feature type="region of interest" description="Disordered" evidence="11">
    <location>
        <begin position="1"/>
        <end position="45"/>
    </location>
</feature>
<evidence type="ECO:0000256" key="4">
    <source>
        <dbReference type="ARBA" id="ARBA00007595"/>
    </source>
</evidence>
<evidence type="ECO:0000256" key="6">
    <source>
        <dbReference type="ARBA" id="ARBA00022692"/>
    </source>
</evidence>
<keyword evidence="6 12" id="KW-0812">Transmembrane</keyword>
<evidence type="ECO:0000256" key="2">
    <source>
        <dbReference type="ARBA" id="ARBA00003197"/>
    </source>
</evidence>
<reference evidence="14" key="1">
    <citation type="submission" date="2017-05" db="EMBL/GenBank/DDBJ databases">
        <authorList>
            <person name="Song R."/>
            <person name="Chenine A.L."/>
            <person name="Ruprecht R.M."/>
        </authorList>
    </citation>
    <scope>NUCLEOTIDE SEQUENCE</scope>
    <source>
        <strain evidence="14">A64421</strain>
        <plasmid evidence="14">pPM64421b</plasmid>
    </source>
</reference>
<gene>
    <name evidence="14" type="ORF">PM64421b_00012</name>
    <name evidence="15" type="ORF">PW210_003944</name>
</gene>
<evidence type="ECO:0000256" key="12">
    <source>
        <dbReference type="SAM" id="Phobius"/>
    </source>
</evidence>
<feature type="domain" description="Channel forming colicins" evidence="13">
    <location>
        <begin position="408"/>
        <end position="419"/>
    </location>
</feature>
<dbReference type="Proteomes" id="UP001171165">
    <property type="component" value="Unassembled WGS sequence"/>
</dbReference>
<geneLocation type="plasmid" evidence="14">
    <name>pPM64421b</name>
</geneLocation>
<dbReference type="AlphaFoldDB" id="A0A218N480"/>
<dbReference type="PRINTS" id="PR00280">
    <property type="entry name" value="CHANLCOLICIN"/>
</dbReference>
<dbReference type="GO" id="GO:0140911">
    <property type="term" value="F:pore-forming activity"/>
    <property type="evidence" value="ECO:0007669"/>
    <property type="project" value="InterPro"/>
</dbReference>
<dbReference type="OMA" id="SIYNGHY"/>
<evidence type="ECO:0000313" key="14">
    <source>
        <dbReference type="EMBL" id="ASF81010.1"/>
    </source>
</evidence>
<organism evidence="14">
    <name type="scientific">Proteus mirabilis</name>
    <dbReference type="NCBI Taxonomy" id="584"/>
    <lineage>
        <taxon>Bacteria</taxon>
        <taxon>Pseudomonadati</taxon>
        <taxon>Pseudomonadota</taxon>
        <taxon>Gammaproteobacteria</taxon>
        <taxon>Enterobacterales</taxon>
        <taxon>Morganellaceae</taxon>
        <taxon>Proteus</taxon>
    </lineage>
</organism>
<evidence type="ECO:0000256" key="7">
    <source>
        <dbReference type="ARBA" id="ARBA00022989"/>
    </source>
</evidence>
<dbReference type="RefSeq" id="WP_012368891.1">
    <property type="nucleotide sequence ID" value="NZ_BGKS01000041.1"/>
</dbReference>
<dbReference type="PROSITE" id="PS00276">
    <property type="entry name" value="CHANNEL_COLICIN"/>
    <property type="match status" value="1"/>
</dbReference>
<evidence type="ECO:0000256" key="11">
    <source>
        <dbReference type="SAM" id="MobiDB-lite"/>
    </source>
</evidence>
<reference evidence="15" key="2">
    <citation type="submission" date="2023-06" db="EMBL/GenBank/DDBJ databases">
        <authorList>
            <consortium name="Clinical and Environmental Microbiology Branch: Whole genome sequencing antimicrobial resistance pathogens in the healthcare setting"/>
        </authorList>
    </citation>
    <scope>NUCLEOTIDE SEQUENCE</scope>
    <source>
        <strain evidence="15">Microbial</strain>
    </source>
</reference>
<dbReference type="EMBL" id="MF150117">
    <property type="protein sequence ID" value="ASF81010.1"/>
    <property type="molecule type" value="Genomic_DNA"/>
</dbReference>
<keyword evidence="7 12" id="KW-1133">Transmembrane helix</keyword>
<dbReference type="GeneID" id="25361574"/>
<accession>A0A218N480</accession>
<dbReference type="InterPro" id="IPR038283">
    <property type="entry name" value="Channel_colicin_C_sf"/>
</dbReference>
<dbReference type="GO" id="GO:0016020">
    <property type="term" value="C:membrane"/>
    <property type="evidence" value="ECO:0007669"/>
    <property type="project" value="UniProtKB-SubCell"/>
</dbReference>
<dbReference type="GO" id="GO:0050829">
    <property type="term" value="P:defense response to Gram-negative bacterium"/>
    <property type="evidence" value="ECO:0007669"/>
    <property type="project" value="InterPro"/>
</dbReference>
<dbReference type="InterPro" id="IPR000293">
    <property type="entry name" value="Channel_colicin_C"/>
</dbReference>
<feature type="transmembrane region" description="Helical" evidence="12">
    <location>
        <begin position="420"/>
        <end position="439"/>
    </location>
</feature>
<keyword evidence="14" id="KW-0614">Plasmid</keyword>
<evidence type="ECO:0000259" key="13">
    <source>
        <dbReference type="PROSITE" id="PS00276"/>
    </source>
</evidence>
<comment type="function">
    <text evidence="2">Colicins are polypeptide toxins produced by and active against E.coli and closely related bacteria.</text>
</comment>
<dbReference type="GO" id="GO:0031640">
    <property type="term" value="P:killing of cells of another organism"/>
    <property type="evidence" value="ECO:0007669"/>
    <property type="project" value="UniProtKB-KW"/>
</dbReference>